<dbReference type="Proteomes" id="UP000013049">
    <property type="component" value="Unassembled WGS sequence"/>
</dbReference>
<proteinExistence type="predicted"/>
<dbReference type="EMBL" id="APPC01000018">
    <property type="protein sequence ID" value="ENU91648.1"/>
    <property type="molecule type" value="Genomic_DNA"/>
</dbReference>
<evidence type="ECO:0000313" key="1">
    <source>
        <dbReference type="EMBL" id="ENU91648.1"/>
    </source>
</evidence>
<organism evidence="1 2">
    <name type="scientific">Acinetobacter vivianii</name>
    <dbReference type="NCBI Taxonomy" id="1776742"/>
    <lineage>
        <taxon>Bacteria</taxon>
        <taxon>Pseudomonadati</taxon>
        <taxon>Pseudomonadota</taxon>
        <taxon>Gammaproteobacteria</taxon>
        <taxon>Moraxellales</taxon>
        <taxon>Moraxellaceae</taxon>
        <taxon>Acinetobacter</taxon>
    </lineage>
</organism>
<dbReference type="PATRIC" id="fig|1217712.3.peg.2635"/>
<sequence>MLLSLAYIFIDPTIKDKSICFIRNDFTIGQETLLFPLGIRIE</sequence>
<dbReference type="HOGENOM" id="CLU_3245860_0_0_6"/>
<protein>
    <submittedName>
        <fullName evidence="1">Uncharacterized protein</fullName>
    </submittedName>
</protein>
<gene>
    <name evidence="1" type="ORF">F971_02740</name>
</gene>
<reference evidence="1 2" key="1">
    <citation type="submission" date="2013-02" db="EMBL/GenBank/DDBJ databases">
        <title>The Genome Sequence of Acinetobacter sp. NIPH 758.</title>
        <authorList>
            <consortium name="The Broad Institute Genome Sequencing Platform"/>
            <consortium name="The Broad Institute Genome Sequencing Center for Infectious Disease"/>
            <person name="Cerqueira G."/>
            <person name="Feldgarden M."/>
            <person name="Courvalin P."/>
            <person name="Perichon B."/>
            <person name="Grillot-Courvalin C."/>
            <person name="Clermont D."/>
            <person name="Rocha E."/>
            <person name="Yoon E.-J."/>
            <person name="Nemec A."/>
            <person name="Walker B."/>
            <person name="Young S.K."/>
            <person name="Zeng Q."/>
            <person name="Gargeya S."/>
            <person name="Fitzgerald M."/>
            <person name="Haas B."/>
            <person name="Abouelleil A."/>
            <person name="Alvarado L."/>
            <person name="Arachchi H.M."/>
            <person name="Berlin A.M."/>
            <person name="Chapman S.B."/>
            <person name="Dewar J."/>
            <person name="Goldberg J."/>
            <person name="Griggs A."/>
            <person name="Gujja S."/>
            <person name="Hansen M."/>
            <person name="Howarth C."/>
            <person name="Imamovic A."/>
            <person name="Larimer J."/>
            <person name="McCowan C."/>
            <person name="Murphy C."/>
            <person name="Neiman D."/>
            <person name="Pearson M."/>
            <person name="Priest M."/>
            <person name="Roberts A."/>
            <person name="Saif S."/>
            <person name="Shea T."/>
            <person name="Sisk P."/>
            <person name="Sykes S."/>
            <person name="Wortman J."/>
            <person name="Nusbaum C."/>
            <person name="Birren B."/>
        </authorList>
    </citation>
    <scope>NUCLEOTIDE SEQUENCE [LARGE SCALE GENOMIC DNA]</scope>
    <source>
        <strain evidence="1 2">NIPH 758</strain>
    </source>
</reference>
<evidence type="ECO:0000313" key="2">
    <source>
        <dbReference type="Proteomes" id="UP000013049"/>
    </source>
</evidence>
<accession>N8W4A5</accession>
<comment type="caution">
    <text evidence="1">The sequence shown here is derived from an EMBL/GenBank/DDBJ whole genome shotgun (WGS) entry which is preliminary data.</text>
</comment>
<name>N8W4A5_9GAMM</name>
<dbReference type="AlphaFoldDB" id="N8W4A5"/>